<evidence type="ECO:0000313" key="1">
    <source>
        <dbReference type="EMBL" id="MFD1045783.1"/>
    </source>
</evidence>
<name>A0ABW3M5H5_9PSEU</name>
<protein>
    <submittedName>
        <fullName evidence="1">Uncharacterized protein</fullName>
    </submittedName>
</protein>
<feature type="non-terminal residue" evidence="1">
    <location>
        <position position="1"/>
    </location>
</feature>
<accession>A0ABW3M5H5</accession>
<organism evidence="1 2">
    <name type="scientific">Kibdelosporangium lantanae</name>
    <dbReference type="NCBI Taxonomy" id="1497396"/>
    <lineage>
        <taxon>Bacteria</taxon>
        <taxon>Bacillati</taxon>
        <taxon>Actinomycetota</taxon>
        <taxon>Actinomycetes</taxon>
        <taxon>Pseudonocardiales</taxon>
        <taxon>Pseudonocardiaceae</taxon>
        <taxon>Kibdelosporangium</taxon>
    </lineage>
</organism>
<sequence length="369" mass="40118">AATFVDEPQTAVREAETLVGKLMDELKAHLDEQKRSLSGERTDTEELRIALRRYRSLADQILAQPTISLTFYEAYETGAGNDAEFQAASADFARTYKTLGMAGGTLAQGIAIAVKNRDDVEQAITSVDQTVHALTYERQQANPDTNTVQPTIGTVAIFAHGVRRSLGLDPQGETGPNWFKAAQIKTFVAAVRGHVAGNVRFLLFACSTGGSENEKQGMPTQDEAGGEGSFAQLLAQELGGEATVYAHNVAGHTESNPLARTFTADSPTGVQMFDVLYGDEFLNTEATRLALTTPEETANLRKTMWAHYVDAVATDFGRIRTKNRHFTIGGYGGVGAAMFMDPEGTKTVLRDDFTTVWLTNDRVKKLRTP</sequence>
<comment type="caution">
    <text evidence="1">The sequence shown here is derived from an EMBL/GenBank/DDBJ whole genome shotgun (WGS) entry which is preliminary data.</text>
</comment>
<dbReference type="EMBL" id="JBHTIS010000409">
    <property type="protein sequence ID" value="MFD1045783.1"/>
    <property type="molecule type" value="Genomic_DNA"/>
</dbReference>
<keyword evidence="2" id="KW-1185">Reference proteome</keyword>
<gene>
    <name evidence="1" type="ORF">ACFQ1S_09530</name>
</gene>
<reference evidence="2" key="1">
    <citation type="journal article" date="2019" name="Int. J. Syst. Evol. Microbiol.">
        <title>The Global Catalogue of Microorganisms (GCM) 10K type strain sequencing project: providing services to taxonomists for standard genome sequencing and annotation.</title>
        <authorList>
            <consortium name="The Broad Institute Genomics Platform"/>
            <consortium name="The Broad Institute Genome Sequencing Center for Infectious Disease"/>
            <person name="Wu L."/>
            <person name="Ma J."/>
        </authorList>
    </citation>
    <scope>NUCLEOTIDE SEQUENCE [LARGE SCALE GENOMIC DNA]</scope>
    <source>
        <strain evidence="2">JCM 31486</strain>
    </source>
</reference>
<evidence type="ECO:0000313" key="2">
    <source>
        <dbReference type="Proteomes" id="UP001597045"/>
    </source>
</evidence>
<proteinExistence type="predicted"/>
<dbReference type="Proteomes" id="UP001597045">
    <property type="component" value="Unassembled WGS sequence"/>
</dbReference>